<dbReference type="AlphaFoldDB" id="A0A4R3M0V8"/>
<accession>A0A4R3M0V8</accession>
<gene>
    <name evidence="5" type="ORF">EDC64_102193</name>
</gene>
<protein>
    <submittedName>
        <fullName evidence="5">ABC-type nitrate/sulfonate/bicarbonate transport system substrate-binding protein</fullName>
    </submittedName>
</protein>
<reference evidence="5 6" key="1">
    <citation type="submission" date="2019-03" db="EMBL/GenBank/DDBJ databases">
        <title>Genomic Encyclopedia of Type Strains, Phase IV (KMG-IV): sequencing the most valuable type-strain genomes for metagenomic binning, comparative biology and taxonomic classification.</title>
        <authorList>
            <person name="Goeker M."/>
        </authorList>
    </citation>
    <scope>NUCLEOTIDE SEQUENCE [LARGE SCALE GENOMIC DNA]</scope>
    <source>
        <strain evidence="5 6">DSM 9035</strain>
    </source>
</reference>
<keyword evidence="3" id="KW-0732">Signal</keyword>
<dbReference type="EMBL" id="SMAI01000002">
    <property type="protein sequence ID" value="TCT06714.1"/>
    <property type="molecule type" value="Genomic_DNA"/>
</dbReference>
<dbReference type="PANTHER" id="PTHR30024:SF47">
    <property type="entry name" value="TAURINE-BINDING PERIPLASMIC PROTEIN"/>
    <property type="match status" value="1"/>
</dbReference>
<dbReference type="SUPFAM" id="SSF53850">
    <property type="entry name" value="Periplasmic binding protein-like II"/>
    <property type="match status" value="1"/>
</dbReference>
<keyword evidence="6" id="KW-1185">Reference proteome</keyword>
<comment type="caution">
    <text evidence="5">The sequence shown here is derived from an EMBL/GenBank/DDBJ whole genome shotgun (WGS) entry which is preliminary data.</text>
</comment>
<dbReference type="Gene3D" id="3.40.190.10">
    <property type="entry name" value="Periplasmic binding protein-like II"/>
    <property type="match status" value="2"/>
</dbReference>
<evidence type="ECO:0000259" key="4">
    <source>
        <dbReference type="Pfam" id="PF09084"/>
    </source>
</evidence>
<name>A0A4R3M0V8_9HYPH</name>
<sequence length="355" mass="38148">MLPAPAFAQVAEPVIGVSSRSFNPGFSNMWIGQALGLFGKDIQPKSVGTQGASENLQLMLSGQITMSTGTQDIILTSAAEGRKLPAVIPCVYLRGVLHRISVLPNSPITGYADLKGKRIGVPTLAYGGVGYLKFALRHAGIAFADVNLVAVGDGQQAAVALDSGRIDALLNADVDVVRLKTLGVNVRVLDQPDNMKNAATAYVFAFARPWYEGHKAEALGILKGLIRSIIVMTENPEAAVRVSYYMHPASIPSGISREKAISDAVTIIKTRAPLISRDAAANDKWCSFSKENWTDFVEILGLEGKVDPMDFYTSELIDGVNTIDDKAMREWARGLKVPETDAEIAKWLAGLKPPL</sequence>
<dbReference type="Pfam" id="PF09084">
    <property type="entry name" value="NMT1"/>
    <property type="match status" value="1"/>
</dbReference>
<evidence type="ECO:0000313" key="6">
    <source>
        <dbReference type="Proteomes" id="UP000294664"/>
    </source>
</evidence>
<evidence type="ECO:0000256" key="2">
    <source>
        <dbReference type="ARBA" id="ARBA00010742"/>
    </source>
</evidence>
<comment type="subcellular location">
    <subcellularLocation>
        <location evidence="1">Periplasm</location>
    </subcellularLocation>
</comment>
<dbReference type="Proteomes" id="UP000294664">
    <property type="component" value="Unassembled WGS sequence"/>
</dbReference>
<dbReference type="GO" id="GO:0042597">
    <property type="term" value="C:periplasmic space"/>
    <property type="evidence" value="ECO:0007669"/>
    <property type="project" value="UniProtKB-SubCell"/>
</dbReference>
<comment type="similarity">
    <text evidence="2">Belongs to the bacterial solute-binding protein SsuA/TauA family.</text>
</comment>
<dbReference type="InterPro" id="IPR015168">
    <property type="entry name" value="SsuA/THI5"/>
</dbReference>
<organism evidence="5 6">
    <name type="scientific">Aquabacter spiritensis</name>
    <dbReference type="NCBI Taxonomy" id="933073"/>
    <lineage>
        <taxon>Bacteria</taxon>
        <taxon>Pseudomonadati</taxon>
        <taxon>Pseudomonadota</taxon>
        <taxon>Alphaproteobacteria</taxon>
        <taxon>Hyphomicrobiales</taxon>
        <taxon>Xanthobacteraceae</taxon>
        <taxon>Aquabacter</taxon>
    </lineage>
</organism>
<dbReference type="PANTHER" id="PTHR30024">
    <property type="entry name" value="ALIPHATIC SULFONATES-BINDING PROTEIN-RELATED"/>
    <property type="match status" value="1"/>
</dbReference>
<evidence type="ECO:0000256" key="1">
    <source>
        <dbReference type="ARBA" id="ARBA00004418"/>
    </source>
</evidence>
<proteinExistence type="inferred from homology"/>
<evidence type="ECO:0000256" key="3">
    <source>
        <dbReference type="ARBA" id="ARBA00022729"/>
    </source>
</evidence>
<feature type="domain" description="SsuA/THI5-like" evidence="4">
    <location>
        <begin position="48"/>
        <end position="239"/>
    </location>
</feature>
<evidence type="ECO:0000313" key="5">
    <source>
        <dbReference type="EMBL" id="TCT06714.1"/>
    </source>
</evidence>
<dbReference type="RefSeq" id="WP_245504563.1">
    <property type="nucleotide sequence ID" value="NZ_SMAI01000002.1"/>
</dbReference>